<dbReference type="InterPro" id="IPR000971">
    <property type="entry name" value="Globin"/>
</dbReference>
<dbReference type="Gene3D" id="2.40.30.10">
    <property type="entry name" value="Translation factors"/>
    <property type="match status" value="1"/>
</dbReference>
<dbReference type="SUPFAM" id="SSF46458">
    <property type="entry name" value="Globin-like"/>
    <property type="match status" value="1"/>
</dbReference>
<dbReference type="InterPro" id="IPR001433">
    <property type="entry name" value="OxRdtase_FAD/NAD-bd"/>
</dbReference>
<dbReference type="FunFam" id="1.10.490.10:FF:000003">
    <property type="entry name" value="Flavohemoprotein"/>
    <property type="match status" value="1"/>
</dbReference>
<dbReference type="InterPro" id="IPR017938">
    <property type="entry name" value="Riboflavin_synthase-like_b-brl"/>
</dbReference>
<dbReference type="InterPro" id="IPR012292">
    <property type="entry name" value="Globin/Proto"/>
</dbReference>
<evidence type="ECO:0000256" key="4">
    <source>
        <dbReference type="ARBA" id="ARBA00012229"/>
    </source>
</evidence>
<proteinExistence type="inferred from homology"/>
<dbReference type="EMBL" id="KV454431">
    <property type="protein sequence ID" value="ODQ79780.1"/>
    <property type="molecule type" value="Genomic_DNA"/>
</dbReference>
<dbReference type="GO" id="GO:0071500">
    <property type="term" value="P:cellular response to nitrosative stress"/>
    <property type="evidence" value="ECO:0007669"/>
    <property type="project" value="EnsemblFungi"/>
</dbReference>
<dbReference type="Gene3D" id="3.40.50.80">
    <property type="entry name" value="Nucleotide-binding domain of ferredoxin-NADP reductase (FNR) module"/>
    <property type="match status" value="1"/>
</dbReference>
<reference evidence="18" key="1">
    <citation type="submission" date="2016-05" db="EMBL/GenBank/DDBJ databases">
        <title>Comparative genomics of biotechnologically important yeasts.</title>
        <authorList>
            <consortium name="DOE Joint Genome Institute"/>
            <person name="Riley R."/>
            <person name="Haridas S."/>
            <person name="Wolfe K.H."/>
            <person name="Lopes M.R."/>
            <person name="Hittinger C.T."/>
            <person name="Goker M."/>
            <person name="Salamov A."/>
            <person name="Wisecaver J."/>
            <person name="Long T.M."/>
            <person name="Aerts A.L."/>
            <person name="Barry K."/>
            <person name="Choi C."/>
            <person name="Clum A."/>
            <person name="Coughlan A.Y."/>
            <person name="Deshpande S."/>
            <person name="Douglass A.P."/>
            <person name="Hanson S.J."/>
            <person name="Klenk H.-P."/>
            <person name="Labutti K."/>
            <person name="Lapidus A."/>
            <person name="Lindquist E."/>
            <person name="Lipzen A."/>
            <person name="Meier-Kolthoff J.P."/>
            <person name="Ohm R.A."/>
            <person name="Otillar R.P."/>
            <person name="Pangilinan J."/>
            <person name="Peng Y."/>
            <person name="Rokas A."/>
            <person name="Rosa C.A."/>
            <person name="Scheuner C."/>
            <person name="Sibirny A.A."/>
            <person name="Slot J.C."/>
            <person name="Stielow J.B."/>
            <person name="Sun H."/>
            <person name="Kurtzman C.P."/>
            <person name="Blackwell M."/>
            <person name="Grigoriev I.V."/>
            <person name="Jeffries T.W."/>
        </authorList>
    </citation>
    <scope>NUCLEOTIDE SEQUENCE [LARGE SCALE GENOMIC DNA]</scope>
    <source>
        <strain evidence="18">NRRL Y-12698</strain>
    </source>
</reference>
<keyword evidence="5" id="KW-0216">Detoxification</keyword>
<dbReference type="PROSITE" id="PS51384">
    <property type="entry name" value="FAD_FR"/>
    <property type="match status" value="1"/>
</dbReference>
<keyword evidence="11" id="KW-0408">Iron</keyword>
<dbReference type="PROSITE" id="PS01033">
    <property type="entry name" value="GLOBIN"/>
    <property type="match status" value="1"/>
</dbReference>
<evidence type="ECO:0000256" key="2">
    <source>
        <dbReference type="ARBA" id="ARBA00001974"/>
    </source>
</evidence>
<keyword evidence="12" id="KW-0520">NAD</keyword>
<dbReference type="GO" id="GO:0020037">
    <property type="term" value="F:heme binding"/>
    <property type="evidence" value="ECO:0007669"/>
    <property type="project" value="InterPro"/>
</dbReference>
<dbReference type="Pfam" id="PF00970">
    <property type="entry name" value="FAD_binding_6"/>
    <property type="match status" value="1"/>
</dbReference>
<feature type="domain" description="Globin" evidence="15">
    <location>
        <begin position="2"/>
        <end position="141"/>
    </location>
</feature>
<evidence type="ECO:0000256" key="11">
    <source>
        <dbReference type="ARBA" id="ARBA00023004"/>
    </source>
</evidence>
<sequence>MPLTDVQKDIIKASIPVLKTSGVELTTRFYAHLLENHPDVRPFFNKAHQITKSQPKILAFALVAYAKNIDDLTPLLPFVHKIVVKHIGLQVQARHYDAVGTSLLHTLHAFLGGDAVATPEFMGAWKVAYYDLANILIEAEKSGYEKQQAEANSWAGFRDFQVSQIVDECKDVKSVYFKPVGGNPKLVQPLPGQYVCARWTINGAETSREYSLSLPDVAENTSHFRISCRRDTNNGVVSNFIHSELKVGDVVKITPPCGDFVYQKPVEKTGLSLFVGGIGITPALSIIKTALADDSTKDVRLFYSNSDAECRAFADQLHAVAEAHPNFKLIEFVSAGNAKESDSVNHTVHNRRLAETDFDFVTNALDYYVLGPQSYMKFVTAAIGAKGVTAEIRTESFTVTSA</sequence>
<accession>A0A1E3QQ45</accession>
<dbReference type="GO" id="GO:0046210">
    <property type="term" value="P:nitric oxide catabolic process"/>
    <property type="evidence" value="ECO:0007669"/>
    <property type="project" value="TreeGrafter"/>
</dbReference>
<keyword evidence="10" id="KW-0521">NADP</keyword>
<organism evidence="17 18">
    <name type="scientific">Babjeviella inositovora NRRL Y-12698</name>
    <dbReference type="NCBI Taxonomy" id="984486"/>
    <lineage>
        <taxon>Eukaryota</taxon>
        <taxon>Fungi</taxon>
        <taxon>Dikarya</taxon>
        <taxon>Ascomycota</taxon>
        <taxon>Saccharomycotina</taxon>
        <taxon>Pichiomycetes</taxon>
        <taxon>Serinales incertae sedis</taxon>
        <taxon>Babjeviella</taxon>
    </lineage>
</organism>
<evidence type="ECO:0000256" key="8">
    <source>
        <dbReference type="ARBA" id="ARBA00022723"/>
    </source>
</evidence>
<dbReference type="InterPro" id="IPR009050">
    <property type="entry name" value="Globin-like_sf"/>
</dbReference>
<gene>
    <name evidence="17" type="ORF">BABINDRAFT_161476</name>
</gene>
<evidence type="ECO:0000256" key="10">
    <source>
        <dbReference type="ARBA" id="ARBA00022857"/>
    </source>
</evidence>
<evidence type="ECO:0000256" key="14">
    <source>
        <dbReference type="ARBA" id="ARBA00049433"/>
    </source>
</evidence>
<dbReference type="PANTHER" id="PTHR43396">
    <property type="entry name" value="FLAVOHEMOPROTEIN"/>
    <property type="match status" value="1"/>
</dbReference>
<dbReference type="OrthoDB" id="436496at2759"/>
<name>A0A1E3QQ45_9ASCO</name>
<evidence type="ECO:0000256" key="3">
    <source>
        <dbReference type="ARBA" id="ARBA00006401"/>
    </source>
</evidence>
<dbReference type="GeneID" id="30146679"/>
<dbReference type="AlphaFoldDB" id="A0A1E3QQ45"/>
<dbReference type="GO" id="GO:0071949">
    <property type="term" value="F:FAD binding"/>
    <property type="evidence" value="ECO:0007669"/>
    <property type="project" value="TreeGrafter"/>
</dbReference>
<comment type="catalytic activity">
    <reaction evidence="13">
        <text>2 nitric oxide + NADH + 2 O2 = 2 nitrate + NAD(+) + H(+)</text>
        <dbReference type="Rhea" id="RHEA:19469"/>
        <dbReference type="ChEBI" id="CHEBI:15378"/>
        <dbReference type="ChEBI" id="CHEBI:15379"/>
        <dbReference type="ChEBI" id="CHEBI:16480"/>
        <dbReference type="ChEBI" id="CHEBI:17632"/>
        <dbReference type="ChEBI" id="CHEBI:57540"/>
        <dbReference type="ChEBI" id="CHEBI:57945"/>
        <dbReference type="EC" id="1.14.12.17"/>
    </reaction>
</comment>
<dbReference type="Proteomes" id="UP000094336">
    <property type="component" value="Unassembled WGS sequence"/>
</dbReference>
<evidence type="ECO:0000259" key="15">
    <source>
        <dbReference type="PROSITE" id="PS01033"/>
    </source>
</evidence>
<dbReference type="CDD" id="cd06184">
    <property type="entry name" value="flavohem_like_fad_nad_binding"/>
    <property type="match status" value="1"/>
</dbReference>
<evidence type="ECO:0000313" key="17">
    <source>
        <dbReference type="EMBL" id="ODQ79780.1"/>
    </source>
</evidence>
<dbReference type="STRING" id="984486.A0A1E3QQ45"/>
<keyword evidence="9" id="KW-0274">FAD</keyword>
<evidence type="ECO:0000256" key="1">
    <source>
        <dbReference type="ARBA" id="ARBA00001970"/>
    </source>
</evidence>
<protein>
    <recommendedName>
        <fullName evidence="4">nitric oxide dioxygenase</fullName>
        <ecNumber evidence="4">1.14.12.17</ecNumber>
    </recommendedName>
</protein>
<dbReference type="InterPro" id="IPR008333">
    <property type="entry name" value="Cbr1-like_FAD-bd_dom"/>
</dbReference>
<comment type="similarity">
    <text evidence="3">In the C-terminal section; belongs to the flavoprotein pyridine nucleotide cytochrome reductase family.</text>
</comment>
<dbReference type="PANTHER" id="PTHR43396:SF3">
    <property type="entry name" value="FLAVOHEMOPROTEIN"/>
    <property type="match status" value="1"/>
</dbReference>
<dbReference type="SUPFAM" id="SSF52343">
    <property type="entry name" value="Ferredoxin reductase-like, C-terminal NADP-linked domain"/>
    <property type="match status" value="1"/>
</dbReference>
<keyword evidence="8" id="KW-0479">Metal-binding</keyword>
<evidence type="ECO:0000256" key="7">
    <source>
        <dbReference type="ARBA" id="ARBA00022630"/>
    </source>
</evidence>
<comment type="cofactor">
    <cofactor evidence="1">
        <name>heme b</name>
        <dbReference type="ChEBI" id="CHEBI:60344"/>
    </cofactor>
</comment>
<dbReference type="SUPFAM" id="SSF63380">
    <property type="entry name" value="Riboflavin synthase domain-like"/>
    <property type="match status" value="1"/>
</dbReference>
<evidence type="ECO:0000256" key="12">
    <source>
        <dbReference type="ARBA" id="ARBA00023027"/>
    </source>
</evidence>
<keyword evidence="7" id="KW-0285">Flavoprotein</keyword>
<comment type="catalytic activity">
    <reaction evidence="14">
        <text>2 nitric oxide + NADPH + 2 O2 = 2 nitrate + NADP(+) + H(+)</text>
        <dbReference type="Rhea" id="RHEA:19465"/>
        <dbReference type="ChEBI" id="CHEBI:15378"/>
        <dbReference type="ChEBI" id="CHEBI:15379"/>
        <dbReference type="ChEBI" id="CHEBI:16480"/>
        <dbReference type="ChEBI" id="CHEBI:17632"/>
        <dbReference type="ChEBI" id="CHEBI:57783"/>
        <dbReference type="ChEBI" id="CHEBI:58349"/>
        <dbReference type="EC" id="1.14.12.17"/>
    </reaction>
</comment>
<dbReference type="GO" id="GO:0019825">
    <property type="term" value="F:oxygen binding"/>
    <property type="evidence" value="ECO:0007669"/>
    <property type="project" value="InterPro"/>
</dbReference>
<dbReference type="GO" id="GO:0008941">
    <property type="term" value="F:nitric oxide dioxygenase NAD(P)H activity"/>
    <property type="evidence" value="ECO:0007669"/>
    <property type="project" value="UniProtKB-EC"/>
</dbReference>
<evidence type="ECO:0000256" key="5">
    <source>
        <dbReference type="ARBA" id="ARBA00022575"/>
    </source>
</evidence>
<evidence type="ECO:0000259" key="16">
    <source>
        <dbReference type="PROSITE" id="PS51384"/>
    </source>
</evidence>
<dbReference type="InterPro" id="IPR039261">
    <property type="entry name" value="FNR_nucleotide-bd"/>
</dbReference>
<evidence type="ECO:0000256" key="6">
    <source>
        <dbReference type="ARBA" id="ARBA00022617"/>
    </source>
</evidence>
<dbReference type="Gene3D" id="1.10.490.10">
    <property type="entry name" value="Globins"/>
    <property type="match status" value="1"/>
</dbReference>
<keyword evidence="6" id="KW-0349">Heme</keyword>
<comment type="cofactor">
    <cofactor evidence="2">
        <name>FAD</name>
        <dbReference type="ChEBI" id="CHEBI:57692"/>
    </cofactor>
</comment>
<dbReference type="RefSeq" id="XP_018985108.1">
    <property type="nucleotide sequence ID" value="XM_019128826.1"/>
</dbReference>
<dbReference type="Pfam" id="PF00175">
    <property type="entry name" value="NAD_binding_1"/>
    <property type="match status" value="1"/>
</dbReference>
<dbReference type="GO" id="GO:0070458">
    <property type="term" value="P:cellular detoxification of nitrogen compound"/>
    <property type="evidence" value="ECO:0007669"/>
    <property type="project" value="EnsemblFungi"/>
</dbReference>
<feature type="domain" description="FAD-binding FR-type" evidence="16">
    <location>
        <begin position="155"/>
        <end position="263"/>
    </location>
</feature>
<dbReference type="EC" id="1.14.12.17" evidence="4"/>
<dbReference type="GO" id="GO:0046872">
    <property type="term" value="F:metal ion binding"/>
    <property type="evidence" value="ECO:0007669"/>
    <property type="project" value="UniProtKB-KW"/>
</dbReference>
<evidence type="ECO:0000256" key="13">
    <source>
        <dbReference type="ARBA" id="ARBA00048649"/>
    </source>
</evidence>
<keyword evidence="18" id="KW-1185">Reference proteome</keyword>
<evidence type="ECO:0000256" key="9">
    <source>
        <dbReference type="ARBA" id="ARBA00022827"/>
    </source>
</evidence>
<dbReference type="InterPro" id="IPR017927">
    <property type="entry name" value="FAD-bd_FR_type"/>
</dbReference>
<evidence type="ECO:0000313" key="18">
    <source>
        <dbReference type="Proteomes" id="UP000094336"/>
    </source>
</evidence>
<dbReference type="Pfam" id="PF00042">
    <property type="entry name" value="Globin"/>
    <property type="match status" value="1"/>
</dbReference>